<gene>
    <name evidence="4" type="ORF">B0A55_10050</name>
</gene>
<feature type="region of interest" description="Disordered" evidence="2">
    <location>
        <begin position="1"/>
        <end position="78"/>
    </location>
</feature>
<dbReference type="AlphaFoldDB" id="A0A4U0WMZ2"/>
<feature type="compositionally biased region" description="Polar residues" evidence="2">
    <location>
        <begin position="23"/>
        <end position="38"/>
    </location>
</feature>
<evidence type="ECO:0000313" key="4">
    <source>
        <dbReference type="EMBL" id="TKA64614.1"/>
    </source>
</evidence>
<organism evidence="4 5">
    <name type="scientific">Friedmanniomyces simplex</name>
    <dbReference type="NCBI Taxonomy" id="329884"/>
    <lineage>
        <taxon>Eukaryota</taxon>
        <taxon>Fungi</taxon>
        <taxon>Dikarya</taxon>
        <taxon>Ascomycota</taxon>
        <taxon>Pezizomycotina</taxon>
        <taxon>Dothideomycetes</taxon>
        <taxon>Dothideomycetidae</taxon>
        <taxon>Mycosphaerellales</taxon>
        <taxon>Teratosphaeriaceae</taxon>
        <taxon>Friedmanniomyces</taxon>
    </lineage>
</organism>
<dbReference type="EMBL" id="NAJQ01000817">
    <property type="protein sequence ID" value="TKA64614.1"/>
    <property type="molecule type" value="Genomic_DNA"/>
</dbReference>
<protein>
    <recommendedName>
        <fullName evidence="3">NACHT domain-containing protein</fullName>
    </recommendedName>
</protein>
<reference evidence="4 5" key="1">
    <citation type="submission" date="2017-03" db="EMBL/GenBank/DDBJ databases">
        <title>Genomes of endolithic fungi from Antarctica.</title>
        <authorList>
            <person name="Coleine C."/>
            <person name="Masonjones S."/>
            <person name="Stajich J.E."/>
        </authorList>
    </citation>
    <scope>NUCLEOTIDE SEQUENCE [LARGE SCALE GENOMIC DNA]</scope>
    <source>
        <strain evidence="4 5">CCFEE 5184</strain>
    </source>
</reference>
<sequence>MAPISERLKAVFSKSRSRSSSRTPTGNEPTRTSQQPGQGLNRPQLLPQVSQASGSDGNSGASSGAQTGALDIPASDHPQQGLVPAEAIAISKDPWDEAYDGLRKKESKLLACYERFLLSEANKSKSDDAAQRFPDLSSLDNFGRQSRLGAVLEAQKGALESAALGFKLGDYQVVVKDEFKRLVSAVIWAKDFIAAGAKNEPHAALAWAGVSVLLPLLLNPALQEKAATEALDHIQHVVLRYRVIQKGLFTHDPTDAVLADETSKLVTGLRSNTVKLYTHILELQLRMAIYLCRGTVSQYFRDVAKVDDWEDMLKQVKATEVDGEAMIQTLSHDKVDQIKRSTKEQAEQFAKVLLILESQGPVLHDIALRTKRIEDTQTKHIESHDAKARLLDSLYFPDYKLRVDSLTLPESKTFDWIFKTNSARTLIDWPSFPEWLERDSDPYWITGKAGSGKSTIMALIAGDAVTKTHLRVWAKDTVPHIFRFFFWRLAENTLMKSLEGMLRSLLYQIFRAMPELAKIIADQHVEDAIRIPTWTVQKLADLMMTSLALVTGEHSILFILDGLDELEGDQHTLLEFLKPMSGFSCVKLCLSSRAEVQLDRWFGCKAHLQMERLNARDIRIYAEQRLHSLVPTKELAKLTADRADGVFLWAVLVTDDLLRCIHKGYDESALEKRLARRPKKIEDLFAEILRGVDEDDRTTVYFFVRSMLLPRYHHPVTGRSYPLNIGLLATVMFAQETHISYQAFASKW</sequence>
<feature type="domain" description="NACHT" evidence="3">
    <location>
        <begin position="441"/>
        <end position="593"/>
    </location>
</feature>
<dbReference type="Pfam" id="PF17100">
    <property type="entry name" value="NACHT_N"/>
    <property type="match status" value="1"/>
</dbReference>
<dbReference type="SUPFAM" id="SSF52540">
    <property type="entry name" value="P-loop containing nucleoside triphosphate hydrolases"/>
    <property type="match status" value="1"/>
</dbReference>
<evidence type="ECO:0000256" key="2">
    <source>
        <dbReference type="SAM" id="MobiDB-lite"/>
    </source>
</evidence>
<evidence type="ECO:0000259" key="3">
    <source>
        <dbReference type="PROSITE" id="PS50837"/>
    </source>
</evidence>
<keyword evidence="5" id="KW-1185">Reference proteome</keyword>
<dbReference type="InterPro" id="IPR031359">
    <property type="entry name" value="NACHT_N"/>
</dbReference>
<name>A0A4U0WMZ2_9PEZI</name>
<dbReference type="Gene3D" id="3.40.50.300">
    <property type="entry name" value="P-loop containing nucleotide triphosphate hydrolases"/>
    <property type="match status" value="1"/>
</dbReference>
<evidence type="ECO:0000313" key="5">
    <source>
        <dbReference type="Proteomes" id="UP000309340"/>
    </source>
</evidence>
<dbReference type="STRING" id="329884.A0A4U0WMZ2"/>
<dbReference type="PANTHER" id="PTHR10039:SF5">
    <property type="entry name" value="NACHT DOMAIN-CONTAINING PROTEIN"/>
    <property type="match status" value="1"/>
</dbReference>
<comment type="caution">
    <text evidence="4">The sequence shown here is derived from an EMBL/GenBank/DDBJ whole genome shotgun (WGS) entry which is preliminary data.</text>
</comment>
<dbReference type="InterPro" id="IPR056884">
    <property type="entry name" value="NPHP3-like_N"/>
</dbReference>
<accession>A0A4U0WMZ2</accession>
<dbReference type="PANTHER" id="PTHR10039">
    <property type="entry name" value="AMELOGENIN"/>
    <property type="match status" value="1"/>
</dbReference>
<dbReference type="Pfam" id="PF24883">
    <property type="entry name" value="NPHP3_N"/>
    <property type="match status" value="1"/>
</dbReference>
<proteinExistence type="predicted"/>
<evidence type="ECO:0000256" key="1">
    <source>
        <dbReference type="ARBA" id="ARBA00022737"/>
    </source>
</evidence>
<dbReference type="OrthoDB" id="443402at2759"/>
<feature type="compositionally biased region" description="Low complexity" evidence="2">
    <location>
        <begin position="50"/>
        <end position="65"/>
    </location>
</feature>
<keyword evidence="1" id="KW-0677">Repeat</keyword>
<dbReference type="InterPro" id="IPR007111">
    <property type="entry name" value="NACHT_NTPase"/>
</dbReference>
<dbReference type="PROSITE" id="PS50837">
    <property type="entry name" value="NACHT"/>
    <property type="match status" value="1"/>
</dbReference>
<dbReference type="InterPro" id="IPR027417">
    <property type="entry name" value="P-loop_NTPase"/>
</dbReference>
<dbReference type="Proteomes" id="UP000309340">
    <property type="component" value="Unassembled WGS sequence"/>
</dbReference>